<proteinExistence type="predicted"/>
<comment type="caution">
    <text evidence="1">The sequence shown here is derived from an EMBL/GenBank/DDBJ whole genome shotgun (WGS) entry which is preliminary data.</text>
</comment>
<name>A0AAN5CW19_9BILA</name>
<sequence length="77" mass="7994">IQLIGAVCIAADSSKCGCASPTPPLVSSVEGDSALTDRSNPCTQWNHKLHMKYSKCTGTQCDTLGAISPIGVTIKCL</sequence>
<protein>
    <submittedName>
        <fullName evidence="1">Uncharacterized protein</fullName>
    </submittedName>
</protein>
<organism evidence="1 2">
    <name type="scientific">Pristionchus mayeri</name>
    <dbReference type="NCBI Taxonomy" id="1317129"/>
    <lineage>
        <taxon>Eukaryota</taxon>
        <taxon>Metazoa</taxon>
        <taxon>Ecdysozoa</taxon>
        <taxon>Nematoda</taxon>
        <taxon>Chromadorea</taxon>
        <taxon>Rhabditida</taxon>
        <taxon>Rhabditina</taxon>
        <taxon>Diplogasteromorpha</taxon>
        <taxon>Diplogasteroidea</taxon>
        <taxon>Neodiplogasteridae</taxon>
        <taxon>Pristionchus</taxon>
    </lineage>
</organism>
<feature type="non-terminal residue" evidence="1">
    <location>
        <position position="77"/>
    </location>
</feature>
<evidence type="ECO:0000313" key="2">
    <source>
        <dbReference type="Proteomes" id="UP001328107"/>
    </source>
</evidence>
<evidence type="ECO:0000313" key="1">
    <source>
        <dbReference type="EMBL" id="GMR51649.1"/>
    </source>
</evidence>
<keyword evidence="2" id="KW-1185">Reference proteome</keyword>
<dbReference type="Proteomes" id="UP001328107">
    <property type="component" value="Unassembled WGS sequence"/>
</dbReference>
<gene>
    <name evidence="1" type="ORF">PMAYCL1PPCAC_21844</name>
</gene>
<feature type="non-terminal residue" evidence="1">
    <location>
        <position position="1"/>
    </location>
</feature>
<reference evidence="2" key="1">
    <citation type="submission" date="2022-10" db="EMBL/GenBank/DDBJ databases">
        <title>Genome assembly of Pristionchus species.</title>
        <authorList>
            <person name="Yoshida K."/>
            <person name="Sommer R.J."/>
        </authorList>
    </citation>
    <scope>NUCLEOTIDE SEQUENCE [LARGE SCALE GENOMIC DNA]</scope>
    <source>
        <strain evidence="2">RS5460</strain>
    </source>
</reference>
<dbReference type="AlphaFoldDB" id="A0AAN5CW19"/>
<accession>A0AAN5CW19</accession>
<dbReference type="EMBL" id="BTRK01000005">
    <property type="protein sequence ID" value="GMR51649.1"/>
    <property type="molecule type" value="Genomic_DNA"/>
</dbReference>